<feature type="domain" description="BPL/LPL catalytic" evidence="4">
    <location>
        <begin position="40"/>
        <end position="228"/>
    </location>
</feature>
<dbReference type="EMBL" id="JAENBP010000002">
    <property type="protein sequence ID" value="MBJ8349552.1"/>
    <property type="molecule type" value="Genomic_DNA"/>
</dbReference>
<dbReference type="GO" id="GO:0033819">
    <property type="term" value="F:lipoyl(octanoyl) transferase activity"/>
    <property type="evidence" value="ECO:0007669"/>
    <property type="project" value="InterPro"/>
</dbReference>
<dbReference type="PANTHER" id="PTHR43679:SF2">
    <property type="entry name" value="OCTANOYL-[GCVH]:PROTEIN N-OCTANOYLTRANSFERASE"/>
    <property type="match status" value="1"/>
</dbReference>
<dbReference type="AlphaFoldDB" id="A0A934P9P4"/>
<feature type="site" description="Lowers pKa of active site Cys" evidence="3">
    <location>
        <position position="160"/>
    </location>
</feature>
<dbReference type="GO" id="GO:0009249">
    <property type="term" value="P:protein lipoylation"/>
    <property type="evidence" value="ECO:0007669"/>
    <property type="project" value="UniProtKB-UniRule"/>
</dbReference>
<dbReference type="PROSITE" id="PS51733">
    <property type="entry name" value="BPL_LPL_CATALYTIC"/>
    <property type="match status" value="1"/>
</dbReference>
<dbReference type="InterPro" id="IPR050664">
    <property type="entry name" value="Octanoyltrans_LipM/LipL"/>
</dbReference>
<dbReference type="Proteomes" id="UP000644875">
    <property type="component" value="Unassembled WGS sequence"/>
</dbReference>
<evidence type="ECO:0000256" key="3">
    <source>
        <dbReference type="HAMAP-Rule" id="MF_02119"/>
    </source>
</evidence>
<dbReference type="GO" id="GO:0016874">
    <property type="term" value="F:ligase activity"/>
    <property type="evidence" value="ECO:0007669"/>
    <property type="project" value="UniProtKB-KW"/>
</dbReference>
<comment type="miscellaneous">
    <text evidence="3">The reaction proceeds via a thioester-linked acyl-enzyme intermediate.</text>
</comment>
<evidence type="ECO:0000259" key="4">
    <source>
        <dbReference type="PROSITE" id="PS51733"/>
    </source>
</evidence>
<evidence type="ECO:0000313" key="6">
    <source>
        <dbReference type="Proteomes" id="UP000644875"/>
    </source>
</evidence>
<dbReference type="Pfam" id="PF21948">
    <property type="entry name" value="LplA-B_cat"/>
    <property type="match status" value="1"/>
</dbReference>
<protein>
    <recommendedName>
        <fullName evidence="3">Octanoyl-[GcvH]:protein N-octanoyltransferase</fullName>
        <ecNumber evidence="3">2.3.1.204</ecNumber>
    </recommendedName>
    <alternativeName>
        <fullName evidence="3">Octanoyl-[GcvH]:E2 amidotransferase</fullName>
    </alternativeName>
</protein>
<gene>
    <name evidence="3" type="primary">lipL</name>
    <name evidence="5" type="ORF">JHK64_02765</name>
</gene>
<comment type="similarity">
    <text evidence="3">Belongs to the octanoyltransferase LipL family.</text>
</comment>
<keyword evidence="5" id="KW-0436">Ligase</keyword>
<comment type="caution">
    <text evidence="5">The sequence shown here is derived from an EMBL/GenBank/DDBJ whole genome shotgun (WGS) entry which is preliminary data.</text>
</comment>
<keyword evidence="2 3" id="KW-0012">Acyltransferase</keyword>
<proteinExistence type="inferred from homology"/>
<dbReference type="InterPro" id="IPR024897">
    <property type="entry name" value="LipL"/>
</dbReference>
<dbReference type="InterPro" id="IPR045864">
    <property type="entry name" value="aa-tRNA-synth_II/BPL/LPL"/>
</dbReference>
<evidence type="ECO:0000256" key="2">
    <source>
        <dbReference type="ARBA" id="ARBA00023315"/>
    </source>
</evidence>
<evidence type="ECO:0000313" key="5">
    <source>
        <dbReference type="EMBL" id="MBJ8349552.1"/>
    </source>
</evidence>
<dbReference type="CDD" id="cd16443">
    <property type="entry name" value="LplA"/>
    <property type="match status" value="1"/>
</dbReference>
<comment type="catalytic activity">
    <reaction evidence="3">
        <text>N(6)-octanoyl-L-lysyl-[glycine-cleavage complex H protein] + L-lysyl-[lipoyl-carrier protein] = N(6)-octanoyl-L-lysyl-[lipoyl-carrier protein] + L-lysyl-[glycine-cleavage complex H protein]</text>
        <dbReference type="Rhea" id="RHEA:20213"/>
        <dbReference type="Rhea" id="RHEA-COMP:10500"/>
        <dbReference type="Rhea" id="RHEA-COMP:10501"/>
        <dbReference type="Rhea" id="RHEA-COMP:10503"/>
        <dbReference type="Rhea" id="RHEA-COMP:10504"/>
        <dbReference type="ChEBI" id="CHEBI:29969"/>
        <dbReference type="ChEBI" id="CHEBI:78809"/>
        <dbReference type="EC" id="2.3.1.204"/>
    </reaction>
</comment>
<accession>A0A934P9P4</accession>
<dbReference type="Gene3D" id="3.30.930.10">
    <property type="entry name" value="Bira Bifunctional Protein, Domain 2"/>
    <property type="match status" value="1"/>
</dbReference>
<dbReference type="PANTHER" id="PTHR43679">
    <property type="entry name" value="OCTANOYLTRANSFERASE LIPM-RELATED"/>
    <property type="match status" value="1"/>
</dbReference>
<sequence>MIEIRDLTTLPVNIFEEAIADNQHAIAPFAWTETFLKLINQEPDALLLHIWPMEKTVILGMLDKLLPNLEDAKEVIESYGYKPVVRNIGGLAVVADEGILNFSFIIPDTFREAISITDGYFVMVDFIKMVFSDLHKRIDYFEIEQSYCPGTYDLSIDGKKFAGIAQRRIKKGIVVSIYLSVSGNQEQRGQMIADFYQKGLAHQTTKVTYPNVDPSSMANLSDLFDVSFTVDEVIERLKLTLRQIGFSIKDWQPDEKQREQFHLHYEKLTKNNQN</sequence>
<keyword evidence="6" id="KW-1185">Reference proteome</keyword>
<dbReference type="GO" id="GO:0009107">
    <property type="term" value="P:lipoate biosynthetic process"/>
    <property type="evidence" value="ECO:0007669"/>
    <property type="project" value="UniProtKB-UniRule"/>
</dbReference>
<dbReference type="InterPro" id="IPR004143">
    <property type="entry name" value="BPL_LPL_catalytic"/>
</dbReference>
<comment type="pathway">
    <text evidence="3">Protein modification; protein lipoylation via endogenous pathway; protein N(6)-(lipoyl)lysine from octanoyl-[acyl-carrier-protein].</text>
</comment>
<dbReference type="HAMAP" id="MF_02119">
    <property type="entry name" value="LipL"/>
    <property type="match status" value="1"/>
</dbReference>
<feature type="active site" description="Acyl-thioester intermediate" evidence="3">
    <location>
        <position position="148"/>
    </location>
</feature>
<dbReference type="SUPFAM" id="SSF55681">
    <property type="entry name" value="Class II aaRS and biotin synthetases"/>
    <property type="match status" value="1"/>
</dbReference>
<keyword evidence="1 3" id="KW-0808">Transferase</keyword>
<reference evidence="5 6" key="1">
    <citation type="journal article" date="2021" name="Int. J. Syst. Evol. Microbiol.">
        <title>Streptococcus vicugnae sp. nov., isolated from faeces of alpacas (Vicugna pacos) and cattle (Bos taurus), Streptococcus zalophi sp. nov., and Streptococcus pacificus sp. nov., isolated from respiratory tract of California sea lions (Zalophus californianus).</title>
        <authorList>
            <person name="Volokhov D.V."/>
            <person name="Zagorodnyaya T.A."/>
            <person name="Shen Z."/>
            <person name="Blom J."/>
            <person name="Furtak V.A."/>
            <person name="Eisenberg T."/>
            <person name="Fan P."/>
            <person name="Jeong K.C."/>
            <person name="Gao Y."/>
            <person name="Zhang S."/>
            <person name="Amselle M."/>
        </authorList>
    </citation>
    <scope>NUCLEOTIDE SEQUENCE [LARGE SCALE GENOMIC DNA]</scope>
    <source>
        <strain evidence="6">CSL7508-lung</strain>
    </source>
</reference>
<comment type="function">
    <text evidence="3">Catalyzes the amidotransfer (transamidation) of the octanoyl moiety from octanoyl-GcvH to the lipoyl domain of the E2 subunit of lipoate-dependent enzymes.</text>
</comment>
<dbReference type="EC" id="2.3.1.204" evidence="3"/>
<name>A0A934P9P4_9STRE</name>
<evidence type="ECO:0000256" key="1">
    <source>
        <dbReference type="ARBA" id="ARBA00022679"/>
    </source>
</evidence>
<organism evidence="5 6">
    <name type="scientific">Streptococcus zalophi</name>
    <dbReference type="NCBI Taxonomy" id="640031"/>
    <lineage>
        <taxon>Bacteria</taxon>
        <taxon>Bacillati</taxon>
        <taxon>Bacillota</taxon>
        <taxon>Bacilli</taxon>
        <taxon>Lactobacillales</taxon>
        <taxon>Streptococcaceae</taxon>
        <taxon>Streptococcus</taxon>
    </lineage>
</organism>